<dbReference type="Proteomes" id="UP000886653">
    <property type="component" value="Unassembled WGS sequence"/>
</dbReference>
<gene>
    <name evidence="2" type="ORF">CROQUDRAFT_132597</name>
</gene>
<dbReference type="AlphaFoldDB" id="A0A9P6NHZ8"/>
<feature type="compositionally biased region" description="Acidic residues" evidence="1">
    <location>
        <begin position="68"/>
        <end position="80"/>
    </location>
</feature>
<feature type="compositionally biased region" description="Basic and acidic residues" evidence="1">
    <location>
        <begin position="1"/>
        <end position="15"/>
    </location>
</feature>
<name>A0A9P6NHZ8_9BASI</name>
<feature type="region of interest" description="Disordered" evidence="1">
    <location>
        <begin position="68"/>
        <end position="92"/>
    </location>
</feature>
<proteinExistence type="predicted"/>
<feature type="region of interest" description="Disordered" evidence="1">
    <location>
        <begin position="1"/>
        <end position="30"/>
    </location>
</feature>
<protein>
    <submittedName>
        <fullName evidence="2">Uncharacterized protein</fullName>
    </submittedName>
</protein>
<evidence type="ECO:0000313" key="3">
    <source>
        <dbReference type="Proteomes" id="UP000886653"/>
    </source>
</evidence>
<evidence type="ECO:0000256" key="1">
    <source>
        <dbReference type="SAM" id="MobiDB-lite"/>
    </source>
</evidence>
<accession>A0A9P6NHZ8</accession>
<organism evidence="2 3">
    <name type="scientific">Cronartium quercuum f. sp. fusiforme G11</name>
    <dbReference type="NCBI Taxonomy" id="708437"/>
    <lineage>
        <taxon>Eukaryota</taxon>
        <taxon>Fungi</taxon>
        <taxon>Dikarya</taxon>
        <taxon>Basidiomycota</taxon>
        <taxon>Pucciniomycotina</taxon>
        <taxon>Pucciniomycetes</taxon>
        <taxon>Pucciniales</taxon>
        <taxon>Coleosporiaceae</taxon>
        <taxon>Cronartium</taxon>
    </lineage>
</organism>
<dbReference type="EMBL" id="MU167249">
    <property type="protein sequence ID" value="KAG0147326.1"/>
    <property type="molecule type" value="Genomic_DNA"/>
</dbReference>
<sequence>MMIRDKGKAIYERATHSRKRSGSSSTSYRRSAFVDHQGIEHHPEHYFFRTTTPPHFRRWRSLERIENEIESNEEEDETETETNPYHHHHHHHHLKIFNARLTHQEYYTSRYRQRLNSASSSSNFSLPTHYLNHSSNLPIHLENCVPCLNDQTNDLLIYIKSKEPKIQLSSLNVHDANSKPIKKSIRRSFESFKLEFKIGLLRTRKKVAKIFKKF</sequence>
<evidence type="ECO:0000313" key="2">
    <source>
        <dbReference type="EMBL" id="KAG0147326.1"/>
    </source>
</evidence>
<comment type="caution">
    <text evidence="2">The sequence shown here is derived from an EMBL/GenBank/DDBJ whole genome shotgun (WGS) entry which is preliminary data.</text>
</comment>
<dbReference type="OrthoDB" id="10325186at2759"/>
<reference evidence="2" key="1">
    <citation type="submission" date="2013-11" db="EMBL/GenBank/DDBJ databases">
        <title>Genome sequence of the fusiform rust pathogen reveals effectors for host alternation and coevolution with pine.</title>
        <authorList>
            <consortium name="DOE Joint Genome Institute"/>
            <person name="Smith K."/>
            <person name="Pendleton A."/>
            <person name="Kubisiak T."/>
            <person name="Anderson C."/>
            <person name="Salamov A."/>
            <person name="Aerts A."/>
            <person name="Riley R."/>
            <person name="Clum A."/>
            <person name="Lindquist E."/>
            <person name="Ence D."/>
            <person name="Campbell M."/>
            <person name="Kronenberg Z."/>
            <person name="Feau N."/>
            <person name="Dhillon B."/>
            <person name="Hamelin R."/>
            <person name="Burleigh J."/>
            <person name="Smith J."/>
            <person name="Yandell M."/>
            <person name="Nelson C."/>
            <person name="Grigoriev I."/>
            <person name="Davis J."/>
        </authorList>
    </citation>
    <scope>NUCLEOTIDE SEQUENCE</scope>
    <source>
        <strain evidence="2">G11</strain>
    </source>
</reference>
<keyword evidence="3" id="KW-1185">Reference proteome</keyword>